<accession>A0AAD2CMA7</accession>
<name>A0AAD2CMA7_9STRA</name>
<protein>
    <recommendedName>
        <fullName evidence="2">ShKT domain-containing protein</fullName>
    </recommendedName>
</protein>
<evidence type="ECO:0000313" key="4">
    <source>
        <dbReference type="Proteomes" id="UP001295423"/>
    </source>
</evidence>
<dbReference type="Pfam" id="PF01549">
    <property type="entry name" value="ShK"/>
    <property type="match status" value="1"/>
</dbReference>
<organism evidence="3 4">
    <name type="scientific">Cylindrotheca closterium</name>
    <dbReference type="NCBI Taxonomy" id="2856"/>
    <lineage>
        <taxon>Eukaryota</taxon>
        <taxon>Sar</taxon>
        <taxon>Stramenopiles</taxon>
        <taxon>Ochrophyta</taxon>
        <taxon>Bacillariophyta</taxon>
        <taxon>Bacillariophyceae</taxon>
        <taxon>Bacillariophycidae</taxon>
        <taxon>Bacillariales</taxon>
        <taxon>Bacillariaceae</taxon>
        <taxon>Cylindrotheca</taxon>
    </lineage>
</organism>
<evidence type="ECO:0000313" key="3">
    <source>
        <dbReference type="EMBL" id="CAJ1937230.1"/>
    </source>
</evidence>
<reference evidence="3" key="1">
    <citation type="submission" date="2023-08" db="EMBL/GenBank/DDBJ databases">
        <authorList>
            <person name="Audoor S."/>
            <person name="Bilcke G."/>
        </authorList>
    </citation>
    <scope>NUCLEOTIDE SEQUENCE</scope>
</reference>
<comment type="caution">
    <text evidence="3">The sequence shown here is derived from an EMBL/GenBank/DDBJ whole genome shotgun (WGS) entry which is preliminary data.</text>
</comment>
<dbReference type="EMBL" id="CAKOGP040000618">
    <property type="protein sequence ID" value="CAJ1937230.1"/>
    <property type="molecule type" value="Genomic_DNA"/>
</dbReference>
<dbReference type="InterPro" id="IPR003582">
    <property type="entry name" value="ShKT_dom"/>
</dbReference>
<proteinExistence type="predicted"/>
<feature type="domain" description="ShKT" evidence="2">
    <location>
        <begin position="99"/>
        <end position="133"/>
    </location>
</feature>
<sequence length="141" mass="15895">MESPKIRRVVILYPLLLANVICGRQICIDVGSDQFSCTHDFFATRYQVDGSTIDVGVTQRIDGSEIEKAAIREVLARMDSYFFNEVLAMPEYEYARPRCKNTNELCAFWSSVGECESNRVFMLSNCPAACRFCLLLNSGLA</sequence>
<gene>
    <name evidence="3" type="ORF">CYCCA115_LOCUS5568</name>
</gene>
<dbReference type="AlphaFoldDB" id="A0AAD2CMA7"/>
<feature type="chain" id="PRO_5042075111" description="ShKT domain-containing protein" evidence="1">
    <location>
        <begin position="24"/>
        <end position="141"/>
    </location>
</feature>
<keyword evidence="1" id="KW-0732">Signal</keyword>
<dbReference type="SMART" id="SM00254">
    <property type="entry name" value="ShKT"/>
    <property type="match status" value="1"/>
</dbReference>
<dbReference type="PROSITE" id="PS51670">
    <property type="entry name" value="SHKT"/>
    <property type="match status" value="1"/>
</dbReference>
<keyword evidence="4" id="KW-1185">Reference proteome</keyword>
<evidence type="ECO:0000259" key="2">
    <source>
        <dbReference type="PROSITE" id="PS51670"/>
    </source>
</evidence>
<evidence type="ECO:0000256" key="1">
    <source>
        <dbReference type="SAM" id="SignalP"/>
    </source>
</evidence>
<feature type="signal peptide" evidence="1">
    <location>
        <begin position="1"/>
        <end position="23"/>
    </location>
</feature>
<dbReference type="Proteomes" id="UP001295423">
    <property type="component" value="Unassembled WGS sequence"/>
</dbReference>